<dbReference type="EMBL" id="CP128986">
    <property type="protein sequence ID" value="WOC13300.1"/>
    <property type="molecule type" value="Genomic_DNA"/>
</dbReference>
<proteinExistence type="predicted"/>
<evidence type="ECO:0000259" key="2">
    <source>
        <dbReference type="Pfam" id="PF00248"/>
    </source>
</evidence>
<dbReference type="Gene3D" id="3.20.20.100">
    <property type="entry name" value="NADP-dependent oxidoreductase domain"/>
    <property type="match status" value="1"/>
</dbReference>
<dbReference type="InterPro" id="IPR020471">
    <property type="entry name" value="AKR"/>
</dbReference>
<keyword evidence="1 3" id="KW-0560">Oxidoreductase</keyword>
<name>A0AA97GVZ0_9ACTN</name>
<sequence length="350" mass="37615">MRYQAFGRRSGLRVSEYVLGTANFGAASAGLEGSREIFEAFVESGGTTFDTSNVYQSGEAETVLGDLLGRDRDDFVVITKYGSTRQADVRPGTTGNSRKVMIRSLEASLRRLKTDYVDVFMPHFPDGLTPMPEILAGLDELVRAGKIRYGGLSNFPAWRVAGGAVRSELNGHAPLVGIQTEYSLAERSADRELLPMAQAHGLGVVLYSPLSGGLLTGKYRRGEQGRLSVQSTDAKTVSEGTDQRTAVLDAVLSVADQIGTGPVQVALAWLRERATRTRASMIPIVGPRTPAHLQGYLDGLGIELDEAQYRLLDEISAVRLGAPHEDVEQGLANGFDGARNLVDAPAIPVI</sequence>
<protein>
    <submittedName>
        <fullName evidence="3">1-deoxyxylulose-5-phosphate synthase YajO</fullName>
        <ecNumber evidence="3">1.1.-.-</ecNumber>
    </submittedName>
</protein>
<organism evidence="3">
    <name type="scientific">Gordonia sp. MP11Mi</name>
    <dbReference type="NCBI Taxonomy" id="3022769"/>
    <lineage>
        <taxon>Bacteria</taxon>
        <taxon>Bacillati</taxon>
        <taxon>Actinomycetota</taxon>
        <taxon>Actinomycetes</taxon>
        <taxon>Mycobacteriales</taxon>
        <taxon>Gordoniaceae</taxon>
        <taxon>Gordonia</taxon>
    </lineage>
</organism>
<dbReference type="InterPro" id="IPR036812">
    <property type="entry name" value="NAD(P)_OxRdtase_dom_sf"/>
</dbReference>
<dbReference type="SUPFAM" id="SSF51430">
    <property type="entry name" value="NAD(P)-linked oxidoreductase"/>
    <property type="match status" value="1"/>
</dbReference>
<dbReference type="RefSeq" id="WP_420039132.1">
    <property type="nucleotide sequence ID" value="NZ_CP128986.1"/>
</dbReference>
<evidence type="ECO:0000313" key="3">
    <source>
        <dbReference type="EMBL" id="WOC13300.1"/>
    </source>
</evidence>
<gene>
    <name evidence="3" type="primary">yajO_2</name>
    <name evidence="3" type="ORF">MP11Mi_24010</name>
</gene>
<dbReference type="PANTHER" id="PTHR43364:SF4">
    <property type="entry name" value="NAD(P)-LINKED OXIDOREDUCTASE SUPERFAMILY PROTEIN"/>
    <property type="match status" value="1"/>
</dbReference>
<feature type="domain" description="NADP-dependent oxidoreductase" evidence="2">
    <location>
        <begin position="18"/>
        <end position="316"/>
    </location>
</feature>
<dbReference type="EC" id="1.1.-.-" evidence="3"/>
<dbReference type="InterPro" id="IPR050523">
    <property type="entry name" value="AKR_Detox_Biosynth"/>
</dbReference>
<dbReference type="PANTHER" id="PTHR43364">
    <property type="entry name" value="NADH-SPECIFIC METHYLGLYOXAL REDUCTASE-RELATED"/>
    <property type="match status" value="1"/>
</dbReference>
<accession>A0AA97GVZ0</accession>
<reference evidence="3" key="1">
    <citation type="submission" date="2023-06" db="EMBL/GenBank/DDBJ databases">
        <title>Gordonia sp. nov. and Pseudochrobactrum sp. nov., two species isolated from the burying beetle Nicrophorus vespilloides.</title>
        <authorList>
            <person name="Poehlein A."/>
            <person name="Guzman J."/>
            <person name="Daniel R."/>
            <person name="Vilcinskas A."/>
        </authorList>
    </citation>
    <scope>NUCLEOTIDE SEQUENCE</scope>
    <source>
        <strain evidence="3">MP11Mi</strain>
    </source>
</reference>
<dbReference type="GO" id="GO:0005829">
    <property type="term" value="C:cytosol"/>
    <property type="evidence" value="ECO:0007669"/>
    <property type="project" value="TreeGrafter"/>
</dbReference>
<dbReference type="GO" id="GO:0016491">
    <property type="term" value="F:oxidoreductase activity"/>
    <property type="evidence" value="ECO:0007669"/>
    <property type="project" value="UniProtKB-KW"/>
</dbReference>
<dbReference type="AlphaFoldDB" id="A0AA97GVZ0"/>
<evidence type="ECO:0000256" key="1">
    <source>
        <dbReference type="ARBA" id="ARBA00023002"/>
    </source>
</evidence>
<dbReference type="InterPro" id="IPR023210">
    <property type="entry name" value="NADP_OxRdtase_dom"/>
</dbReference>
<dbReference type="PRINTS" id="PR00069">
    <property type="entry name" value="ALDKETRDTASE"/>
</dbReference>
<dbReference type="Pfam" id="PF00248">
    <property type="entry name" value="Aldo_ket_red"/>
    <property type="match status" value="1"/>
</dbReference>